<protein>
    <submittedName>
        <fullName evidence="3">Uncharacterized protein</fullName>
    </submittedName>
</protein>
<feature type="region of interest" description="Disordered" evidence="1">
    <location>
        <begin position="247"/>
        <end position="267"/>
    </location>
</feature>
<evidence type="ECO:0000256" key="2">
    <source>
        <dbReference type="SAM" id="SignalP"/>
    </source>
</evidence>
<dbReference type="AlphaFoldDB" id="G4TU06"/>
<feature type="compositionally biased region" description="Polar residues" evidence="1">
    <location>
        <begin position="218"/>
        <end position="235"/>
    </location>
</feature>
<feature type="region of interest" description="Disordered" evidence="1">
    <location>
        <begin position="217"/>
        <end position="236"/>
    </location>
</feature>
<dbReference type="InParanoid" id="G4TU06"/>
<gene>
    <name evidence="3" type="ORF">PIIN_08768</name>
</gene>
<sequence length="267" mass="28187">MPGGVIVVCALAVFGIVGLVVAATKLEPSLPKSSSKKKRSSTTPETPAPSIFATTISKVAQRFGAEDPLRRHQEPARSHEHPTPPSQRTTADEAALAVESTHATGPQSTPTPSNLQSVPLIQFESDSDHSSTPLATPTVLEQFDPYYGTPLSPLGSPIASKPLGRDAGNPHPTAPRSQYPLLEVPQRSSGGSSPHSPSNDSAYRTAIESPLSADSFHSARSSVVFSPPSQRNSLSLDEAASRVAAGRLDIHSWSTMVQPQETGPHRE</sequence>
<feature type="chain" id="PRO_5003468793" evidence="2">
    <location>
        <begin position="23"/>
        <end position="267"/>
    </location>
</feature>
<feature type="compositionally biased region" description="Basic and acidic residues" evidence="1">
    <location>
        <begin position="64"/>
        <end position="82"/>
    </location>
</feature>
<evidence type="ECO:0000313" key="4">
    <source>
        <dbReference type="Proteomes" id="UP000007148"/>
    </source>
</evidence>
<name>G4TU06_SERID</name>
<feature type="region of interest" description="Disordered" evidence="1">
    <location>
        <begin position="143"/>
        <end position="207"/>
    </location>
</feature>
<feature type="compositionally biased region" description="Polar residues" evidence="1">
    <location>
        <begin position="101"/>
        <end position="115"/>
    </location>
</feature>
<feature type="compositionally biased region" description="Low complexity" evidence="1">
    <location>
        <begin position="188"/>
        <end position="198"/>
    </location>
</feature>
<dbReference type="EMBL" id="CAFZ01000356">
    <property type="protein sequence ID" value="CCA74799.1"/>
    <property type="molecule type" value="Genomic_DNA"/>
</dbReference>
<feature type="signal peptide" evidence="2">
    <location>
        <begin position="1"/>
        <end position="22"/>
    </location>
</feature>
<dbReference type="HOGENOM" id="CLU_1042494_0_0_1"/>
<dbReference type="Proteomes" id="UP000007148">
    <property type="component" value="Unassembled WGS sequence"/>
</dbReference>
<evidence type="ECO:0000313" key="3">
    <source>
        <dbReference type="EMBL" id="CCA74799.1"/>
    </source>
</evidence>
<evidence type="ECO:0000256" key="1">
    <source>
        <dbReference type="SAM" id="MobiDB-lite"/>
    </source>
</evidence>
<proteinExistence type="predicted"/>
<accession>G4TU06</accession>
<feature type="region of interest" description="Disordered" evidence="1">
    <location>
        <begin position="29"/>
        <end position="115"/>
    </location>
</feature>
<keyword evidence="2" id="KW-0732">Signal</keyword>
<reference evidence="3 4" key="1">
    <citation type="journal article" date="2011" name="PLoS Pathog.">
        <title>Endophytic Life Strategies Decoded by Genome and Transcriptome Analyses of the Mutualistic Root Symbiont Piriformospora indica.</title>
        <authorList>
            <person name="Zuccaro A."/>
            <person name="Lahrmann U."/>
            <person name="Guldener U."/>
            <person name="Langen G."/>
            <person name="Pfiffi S."/>
            <person name="Biedenkopf D."/>
            <person name="Wong P."/>
            <person name="Samans B."/>
            <person name="Grimm C."/>
            <person name="Basiewicz M."/>
            <person name="Murat C."/>
            <person name="Martin F."/>
            <person name="Kogel K.H."/>
        </authorList>
    </citation>
    <scope>NUCLEOTIDE SEQUENCE [LARGE SCALE GENOMIC DNA]</scope>
    <source>
        <strain evidence="3 4">DSM 11827</strain>
    </source>
</reference>
<feature type="compositionally biased region" description="Polar residues" evidence="1">
    <location>
        <begin position="252"/>
        <end position="261"/>
    </location>
</feature>
<comment type="caution">
    <text evidence="3">The sequence shown here is derived from an EMBL/GenBank/DDBJ whole genome shotgun (WGS) entry which is preliminary data.</text>
</comment>
<organism evidence="3 4">
    <name type="scientific">Serendipita indica (strain DSM 11827)</name>
    <name type="common">Root endophyte fungus</name>
    <name type="synonym">Piriformospora indica</name>
    <dbReference type="NCBI Taxonomy" id="1109443"/>
    <lineage>
        <taxon>Eukaryota</taxon>
        <taxon>Fungi</taxon>
        <taxon>Dikarya</taxon>
        <taxon>Basidiomycota</taxon>
        <taxon>Agaricomycotina</taxon>
        <taxon>Agaricomycetes</taxon>
        <taxon>Sebacinales</taxon>
        <taxon>Serendipitaceae</taxon>
        <taxon>Serendipita</taxon>
    </lineage>
</organism>
<keyword evidence="4" id="KW-1185">Reference proteome</keyword>